<dbReference type="PANTHER" id="PTHR47199:SF2">
    <property type="entry name" value="PHOTOSYSTEM II STABILITY_ASSEMBLY FACTOR HCF136, CHLOROPLASTIC"/>
    <property type="match status" value="1"/>
</dbReference>
<keyword evidence="2 4" id="KW-0732">Signal</keyword>
<dbReference type="GO" id="GO:0015979">
    <property type="term" value="P:photosynthesis"/>
    <property type="evidence" value="ECO:0007669"/>
    <property type="project" value="UniProtKB-KW"/>
</dbReference>
<dbReference type="NCBIfam" id="TIGR04183">
    <property type="entry name" value="Por_Secre_tail"/>
    <property type="match status" value="1"/>
</dbReference>
<keyword evidence="8" id="KW-1185">Reference proteome</keyword>
<dbReference type="Proteomes" id="UP000007463">
    <property type="component" value="Chromosome"/>
</dbReference>
<dbReference type="eggNOG" id="COG4447">
    <property type="taxonomic scope" value="Bacteria"/>
</dbReference>
<dbReference type="InterPro" id="IPR028203">
    <property type="entry name" value="PSII_CF48-like_dom"/>
</dbReference>
<dbReference type="HOGENOM" id="CLU_658622_0_0_10"/>
<dbReference type="Pfam" id="PF18962">
    <property type="entry name" value="Por_Secre_tail"/>
    <property type="match status" value="1"/>
</dbReference>
<dbReference type="STRING" id="755732.Fluta_2109"/>
<evidence type="ECO:0000256" key="2">
    <source>
        <dbReference type="ARBA" id="ARBA00022729"/>
    </source>
</evidence>
<keyword evidence="3" id="KW-0604">Photosystem II</keyword>
<dbReference type="OrthoDB" id="9764804at2"/>
<dbReference type="InterPro" id="IPR036278">
    <property type="entry name" value="Sialidase_sf"/>
</dbReference>
<dbReference type="AlphaFoldDB" id="F2I9D8"/>
<gene>
    <name evidence="7" type="ordered locus">Fluta_2109</name>
</gene>
<evidence type="ECO:0000256" key="4">
    <source>
        <dbReference type="SAM" id="SignalP"/>
    </source>
</evidence>
<evidence type="ECO:0000259" key="5">
    <source>
        <dbReference type="Pfam" id="PF14870"/>
    </source>
</evidence>
<feature type="domain" description="Secretion system C-terminal sorting" evidence="6">
    <location>
        <begin position="327"/>
        <end position="393"/>
    </location>
</feature>
<dbReference type="PANTHER" id="PTHR47199">
    <property type="entry name" value="PHOTOSYSTEM II STABILITY/ASSEMBLY FACTOR HCF136, CHLOROPLASTIC"/>
    <property type="match status" value="1"/>
</dbReference>
<evidence type="ECO:0000256" key="3">
    <source>
        <dbReference type="ARBA" id="ARBA00023276"/>
    </source>
</evidence>
<evidence type="ECO:0000313" key="8">
    <source>
        <dbReference type="Proteomes" id="UP000007463"/>
    </source>
</evidence>
<dbReference type="InterPro" id="IPR015943">
    <property type="entry name" value="WD40/YVTN_repeat-like_dom_sf"/>
</dbReference>
<protein>
    <recommendedName>
        <fullName evidence="9">Photosynthesis system II assembly factor Ycf48/Hcf136-like domain-containing protein</fullName>
    </recommendedName>
</protein>
<dbReference type="InterPro" id="IPR026444">
    <property type="entry name" value="Secre_tail"/>
</dbReference>
<name>F2I9D8_FLUTR</name>
<dbReference type="EMBL" id="CP002542">
    <property type="protein sequence ID" value="AEA44095.1"/>
    <property type="molecule type" value="Genomic_DNA"/>
</dbReference>
<feature type="chain" id="PRO_5003283203" description="Photosynthesis system II assembly factor Ycf48/Hcf136-like domain-containing protein" evidence="4">
    <location>
        <begin position="19"/>
        <end position="395"/>
    </location>
</feature>
<feature type="signal peptide" evidence="4">
    <location>
        <begin position="1"/>
        <end position="18"/>
    </location>
</feature>
<organism evidence="7 8">
    <name type="scientific">Fluviicola taffensis (strain DSM 16823 / NCIMB 13979 / RW262)</name>
    <dbReference type="NCBI Taxonomy" id="755732"/>
    <lineage>
        <taxon>Bacteria</taxon>
        <taxon>Pseudomonadati</taxon>
        <taxon>Bacteroidota</taxon>
        <taxon>Flavobacteriia</taxon>
        <taxon>Flavobacteriales</taxon>
        <taxon>Crocinitomicaceae</taxon>
        <taxon>Fluviicola</taxon>
    </lineage>
</organism>
<sequence length="395" mass="41525" precursor="true">MKLVLIFLASCLSMNSFTQTFLPLNSGVSTQLNAISFSNQSMGIVVGNSGVIRKTSNAGLTWSASSSGTSVDLTDVTFIDATTFIAIGKLGTILKTTNAGGSWTAVSSNTNNDLLGVFANGSRVYISGANGIVLASINGGNAWTTVNSGTSFHLNKVYFVSEFVGFAVGDGGTILKTNNGGQAWNFLTSGNNTHSLRSVYFIDDNVGVATGGIVGSNESVILRTLNGGQTWSSTNYPNMYLNALGFMDYSLGYAVGGSITGNTSSIYKTTSQGTSWTLETSTSSRQLGVCIPTSNLAFTCGLNGTILRFASNTVGMEESDADLMIQISPNPSHGVFYVSSEANSDFSIEILSVNGERLAFIEVGNQIDLTSFPDGIYMAVIKSESSTVIRKLVKE</sequence>
<dbReference type="Gene3D" id="2.130.10.10">
    <property type="entry name" value="YVTN repeat-like/Quinoprotein amine dehydrogenase"/>
    <property type="match status" value="2"/>
</dbReference>
<feature type="domain" description="Photosynthesis system II assembly factor Ycf48/Hcf136-like" evidence="5">
    <location>
        <begin position="28"/>
        <end position="109"/>
    </location>
</feature>
<dbReference type="SUPFAM" id="SSF50939">
    <property type="entry name" value="Sialidases"/>
    <property type="match status" value="1"/>
</dbReference>
<evidence type="ECO:0000313" key="7">
    <source>
        <dbReference type="EMBL" id="AEA44095.1"/>
    </source>
</evidence>
<dbReference type="RefSeq" id="WP_013686865.1">
    <property type="nucleotide sequence ID" value="NC_015321.1"/>
</dbReference>
<evidence type="ECO:0000256" key="1">
    <source>
        <dbReference type="ARBA" id="ARBA00022531"/>
    </source>
</evidence>
<dbReference type="KEGG" id="fte:Fluta_2109"/>
<dbReference type="GO" id="GO:0009523">
    <property type="term" value="C:photosystem II"/>
    <property type="evidence" value="ECO:0007669"/>
    <property type="project" value="UniProtKB-KW"/>
</dbReference>
<dbReference type="SUPFAM" id="SSF110296">
    <property type="entry name" value="Oligoxyloglucan reducing end-specific cellobiohydrolase"/>
    <property type="match status" value="1"/>
</dbReference>
<keyword evidence="1" id="KW-0602">Photosynthesis</keyword>
<evidence type="ECO:0008006" key="9">
    <source>
        <dbReference type="Google" id="ProtNLM"/>
    </source>
</evidence>
<reference evidence="7 8" key="1">
    <citation type="journal article" date="2011" name="Stand. Genomic Sci.">
        <title>Complete genome sequence of the gliding freshwater bacterium Fluviicola taffensis type strain (RW262).</title>
        <authorList>
            <person name="Woyke T."/>
            <person name="Chertkov O."/>
            <person name="Lapidus A."/>
            <person name="Nolan M."/>
            <person name="Lucas S."/>
            <person name="Del Rio T.G."/>
            <person name="Tice H."/>
            <person name="Cheng J.F."/>
            <person name="Tapia R."/>
            <person name="Han C."/>
            <person name="Goodwin L."/>
            <person name="Pitluck S."/>
            <person name="Liolios K."/>
            <person name="Pagani I."/>
            <person name="Ivanova N."/>
            <person name="Huntemann M."/>
            <person name="Mavromatis K."/>
            <person name="Mikhailova N."/>
            <person name="Pati A."/>
            <person name="Chen A."/>
            <person name="Palaniappan K."/>
            <person name="Land M."/>
            <person name="Hauser L."/>
            <person name="Brambilla E.M."/>
            <person name="Rohde M."/>
            <person name="Mwirichia R."/>
            <person name="Sikorski J."/>
            <person name="Tindall B.J."/>
            <person name="Goker M."/>
            <person name="Bristow J."/>
            <person name="Eisen J.A."/>
            <person name="Markowitz V."/>
            <person name="Hugenholtz P."/>
            <person name="Klenk H.P."/>
            <person name="Kyrpides N.C."/>
        </authorList>
    </citation>
    <scope>NUCLEOTIDE SEQUENCE [LARGE SCALE GENOMIC DNA]</scope>
    <source>
        <strain evidence="8">DSM 16823 / RW262 / RW262</strain>
    </source>
</reference>
<dbReference type="Pfam" id="PF14870">
    <property type="entry name" value="PSII_BNR"/>
    <property type="match status" value="2"/>
</dbReference>
<accession>F2I9D8</accession>
<feature type="domain" description="Photosynthesis system II assembly factor Ycf48/Hcf136-like" evidence="5">
    <location>
        <begin position="142"/>
        <end position="283"/>
    </location>
</feature>
<reference evidence="8" key="2">
    <citation type="submission" date="2011-02" db="EMBL/GenBank/DDBJ databases">
        <title>The complete genome of Fluviicola taffensis DSM 16823.</title>
        <authorList>
            <consortium name="US DOE Joint Genome Institute (JGI-PGF)"/>
            <person name="Lucas S."/>
            <person name="Copeland A."/>
            <person name="Lapidus A."/>
            <person name="Bruce D."/>
            <person name="Goodwin L."/>
            <person name="Pitluck S."/>
            <person name="Kyrpides N."/>
            <person name="Mavromatis K."/>
            <person name="Ivanova N."/>
            <person name="Mikhailova N."/>
            <person name="Pagani I."/>
            <person name="Chertkov O."/>
            <person name="Detter J.C."/>
            <person name="Han C."/>
            <person name="Tapia R."/>
            <person name="Land M."/>
            <person name="Hauser L."/>
            <person name="Markowitz V."/>
            <person name="Cheng J.-F."/>
            <person name="Hugenholtz P."/>
            <person name="Woyke T."/>
            <person name="Wu D."/>
            <person name="Tindall B."/>
            <person name="Pomrenke H.G."/>
            <person name="Brambilla E."/>
            <person name="Klenk H.-P."/>
            <person name="Eisen J.A."/>
        </authorList>
    </citation>
    <scope>NUCLEOTIDE SEQUENCE [LARGE SCALE GENOMIC DNA]</scope>
    <source>
        <strain evidence="8">DSM 16823 / RW262 / RW262</strain>
    </source>
</reference>
<evidence type="ECO:0000259" key="6">
    <source>
        <dbReference type="Pfam" id="PF18962"/>
    </source>
</evidence>
<proteinExistence type="predicted"/>